<proteinExistence type="predicted"/>
<reference evidence="2" key="1">
    <citation type="submission" date="2021-09" db="EMBL/GenBank/DDBJ databases">
        <title>The genome of Mauremys mutica provides insights into the evolution of semi-aquatic lifestyle.</title>
        <authorList>
            <person name="Gong S."/>
            <person name="Gao Y."/>
        </authorList>
    </citation>
    <scope>NUCLEOTIDE SEQUENCE</scope>
    <source>
        <strain evidence="2">MM-2020</strain>
        <tissue evidence="2">Muscle</tissue>
    </source>
</reference>
<sequence length="105" mass="11272">MHRENCWTVCLCGQPESYRHSWRGRRGNRALLPGTPSSFSGTAQSFELGIKGGASRKNSPAQPSPGSFQSCSSPLSKLSPTLKGPRRFSACAGGGFFRIKLGLPM</sequence>
<feature type="compositionally biased region" description="Low complexity" evidence="1">
    <location>
        <begin position="67"/>
        <end position="83"/>
    </location>
</feature>
<evidence type="ECO:0000313" key="2">
    <source>
        <dbReference type="EMBL" id="KAH1174789.1"/>
    </source>
</evidence>
<accession>A0A9D3X3J1</accession>
<evidence type="ECO:0000256" key="1">
    <source>
        <dbReference type="SAM" id="MobiDB-lite"/>
    </source>
</evidence>
<gene>
    <name evidence="2" type="ORF">KIL84_008780</name>
</gene>
<feature type="region of interest" description="Disordered" evidence="1">
    <location>
        <begin position="51"/>
        <end position="84"/>
    </location>
</feature>
<keyword evidence="3" id="KW-1185">Reference proteome</keyword>
<feature type="compositionally biased region" description="Polar residues" evidence="1">
    <location>
        <begin position="56"/>
        <end position="66"/>
    </location>
</feature>
<evidence type="ECO:0000313" key="3">
    <source>
        <dbReference type="Proteomes" id="UP000827986"/>
    </source>
</evidence>
<dbReference type="AlphaFoldDB" id="A0A9D3X3J1"/>
<organism evidence="2 3">
    <name type="scientific">Mauremys mutica</name>
    <name type="common">yellowpond turtle</name>
    <dbReference type="NCBI Taxonomy" id="74926"/>
    <lineage>
        <taxon>Eukaryota</taxon>
        <taxon>Metazoa</taxon>
        <taxon>Chordata</taxon>
        <taxon>Craniata</taxon>
        <taxon>Vertebrata</taxon>
        <taxon>Euteleostomi</taxon>
        <taxon>Archelosauria</taxon>
        <taxon>Testudinata</taxon>
        <taxon>Testudines</taxon>
        <taxon>Cryptodira</taxon>
        <taxon>Durocryptodira</taxon>
        <taxon>Testudinoidea</taxon>
        <taxon>Geoemydidae</taxon>
        <taxon>Geoemydinae</taxon>
        <taxon>Mauremys</taxon>
    </lineage>
</organism>
<dbReference type="Proteomes" id="UP000827986">
    <property type="component" value="Unassembled WGS sequence"/>
</dbReference>
<dbReference type="EMBL" id="JAHDVG010000479">
    <property type="protein sequence ID" value="KAH1174789.1"/>
    <property type="molecule type" value="Genomic_DNA"/>
</dbReference>
<comment type="caution">
    <text evidence="2">The sequence shown here is derived from an EMBL/GenBank/DDBJ whole genome shotgun (WGS) entry which is preliminary data.</text>
</comment>
<name>A0A9D3X3J1_9SAUR</name>
<protein>
    <submittedName>
        <fullName evidence="2">Uncharacterized protein</fullName>
    </submittedName>
</protein>